<feature type="domain" description="HTH tetR-type" evidence="3">
    <location>
        <begin position="1"/>
        <end position="60"/>
    </location>
</feature>
<feature type="DNA-binding region" description="H-T-H motif" evidence="2">
    <location>
        <begin position="23"/>
        <end position="42"/>
    </location>
</feature>
<dbReference type="PROSITE" id="PS50977">
    <property type="entry name" value="HTH_TETR_2"/>
    <property type="match status" value="1"/>
</dbReference>
<dbReference type="RefSeq" id="WP_119755900.1">
    <property type="nucleotide sequence ID" value="NZ_CP032382.1"/>
</dbReference>
<dbReference type="Pfam" id="PF00440">
    <property type="entry name" value="TetR_N"/>
    <property type="match status" value="1"/>
</dbReference>
<evidence type="ECO:0000256" key="2">
    <source>
        <dbReference type="PROSITE-ProRule" id="PRU00335"/>
    </source>
</evidence>
<evidence type="ECO:0000313" key="4">
    <source>
        <dbReference type="EMBL" id="AYB32648.1"/>
    </source>
</evidence>
<dbReference type="KEGG" id="chk:D4L85_19610"/>
<dbReference type="OrthoDB" id="881297at2"/>
<name>A0A385SV40_9BACT</name>
<dbReference type="Proteomes" id="UP000266183">
    <property type="component" value="Chromosome"/>
</dbReference>
<dbReference type="Gene3D" id="1.10.10.60">
    <property type="entry name" value="Homeodomain-like"/>
    <property type="match status" value="1"/>
</dbReference>
<dbReference type="InterPro" id="IPR009057">
    <property type="entry name" value="Homeodomain-like_sf"/>
</dbReference>
<gene>
    <name evidence="4" type="ORF">D4L85_19610</name>
</gene>
<keyword evidence="1 2" id="KW-0238">DNA-binding</keyword>
<dbReference type="InterPro" id="IPR001647">
    <property type="entry name" value="HTH_TetR"/>
</dbReference>
<dbReference type="SUPFAM" id="SSF48498">
    <property type="entry name" value="Tetracyclin repressor-like, C-terminal domain"/>
    <property type="match status" value="1"/>
</dbReference>
<evidence type="ECO:0000259" key="3">
    <source>
        <dbReference type="PROSITE" id="PS50977"/>
    </source>
</evidence>
<dbReference type="SUPFAM" id="SSF46689">
    <property type="entry name" value="Homeodomain-like"/>
    <property type="match status" value="1"/>
</dbReference>
<dbReference type="Gene3D" id="1.10.357.10">
    <property type="entry name" value="Tetracycline Repressor, domain 2"/>
    <property type="match status" value="1"/>
</dbReference>
<proteinExistence type="predicted"/>
<keyword evidence="5" id="KW-1185">Reference proteome</keyword>
<accession>A0A385SV40</accession>
<sequence length="183" mass="21424">MEKDHILAGCGHLFGKWGFHGVTMDDISRHLGVSKKTLYKVYTDKDAMVTDFVKLSVEKSRLDLKSRMTREETEIKRLSIFNGFIVNRALEAGPMFFYDIRKYYPAAYKLIKRYKHELIIMLNDLFVKGQQTGIYRNFDTMLLAELRINVLEWDIMEADQTVESLESRQNQLFDLILNGLKKS</sequence>
<reference evidence="5" key="1">
    <citation type="submission" date="2018-09" db="EMBL/GenBank/DDBJ databases">
        <title>Chryseolinea sp. KIS68-18 isolated from soil.</title>
        <authorList>
            <person name="Weon H.-Y."/>
            <person name="Kwon S.-W."/>
            <person name="Lee S.A."/>
        </authorList>
    </citation>
    <scope>NUCLEOTIDE SEQUENCE [LARGE SCALE GENOMIC DNA]</scope>
    <source>
        <strain evidence="5">KIS68-18</strain>
    </source>
</reference>
<evidence type="ECO:0000313" key="5">
    <source>
        <dbReference type="Proteomes" id="UP000266183"/>
    </source>
</evidence>
<dbReference type="GO" id="GO:0003677">
    <property type="term" value="F:DNA binding"/>
    <property type="evidence" value="ECO:0007669"/>
    <property type="project" value="UniProtKB-UniRule"/>
</dbReference>
<protein>
    <submittedName>
        <fullName evidence="4">TetR/AcrR family transcriptional regulator</fullName>
    </submittedName>
</protein>
<evidence type="ECO:0000256" key="1">
    <source>
        <dbReference type="ARBA" id="ARBA00023125"/>
    </source>
</evidence>
<dbReference type="AlphaFoldDB" id="A0A385SV40"/>
<organism evidence="4 5">
    <name type="scientific">Chryseolinea soli</name>
    <dbReference type="NCBI Taxonomy" id="2321403"/>
    <lineage>
        <taxon>Bacteria</taxon>
        <taxon>Pseudomonadati</taxon>
        <taxon>Bacteroidota</taxon>
        <taxon>Cytophagia</taxon>
        <taxon>Cytophagales</taxon>
        <taxon>Fulvivirgaceae</taxon>
        <taxon>Chryseolinea</taxon>
    </lineage>
</organism>
<dbReference type="InterPro" id="IPR036271">
    <property type="entry name" value="Tet_transcr_reg_TetR-rel_C_sf"/>
</dbReference>
<dbReference type="EMBL" id="CP032382">
    <property type="protein sequence ID" value="AYB32648.1"/>
    <property type="molecule type" value="Genomic_DNA"/>
</dbReference>